<dbReference type="OrthoDB" id="10642at10239"/>
<dbReference type="Proteomes" id="UP000201371">
    <property type="component" value="Segment"/>
</dbReference>
<dbReference type="RefSeq" id="YP_009301123.1">
    <property type="nucleotide sequence ID" value="NC_031230.1"/>
</dbReference>
<dbReference type="KEGG" id="vg:29125031"/>
<dbReference type="EMBL" id="KU963248">
    <property type="protein sequence ID" value="AMS02613.1"/>
    <property type="molecule type" value="Genomic_DNA"/>
</dbReference>
<name>A0A142K930_9CAUD</name>
<organism evidence="1 2">
    <name type="scientific">Gordonia phage Yvonnetastic</name>
    <dbReference type="NCBI Taxonomy" id="1821566"/>
    <lineage>
        <taxon>Viruses</taxon>
        <taxon>Duplodnaviria</taxon>
        <taxon>Heunggongvirae</taxon>
        <taxon>Uroviricota</taxon>
        <taxon>Caudoviricetes</taxon>
        <taxon>Yvonnevirus</taxon>
        <taxon>Yvonnevirus yvonnetastic</taxon>
        <taxon>Gordonia virus Yvonnetastic</taxon>
    </lineage>
</organism>
<evidence type="ECO:0000313" key="2">
    <source>
        <dbReference type="Proteomes" id="UP000201371"/>
    </source>
</evidence>
<proteinExistence type="predicted"/>
<gene>
    <name evidence="1" type="primary">69</name>
    <name evidence="1" type="ORF">SEA_YVONNETASTIC_69</name>
</gene>
<protein>
    <submittedName>
        <fullName evidence="1">Uncharacterized protein</fullName>
    </submittedName>
</protein>
<dbReference type="GeneID" id="29125031"/>
<sequence>MKLRIHKEINFGIEPMDDGASSTYMGIKGTRITLGKYALEIRRKLDHEKSWGVQPATPTHWWRPGWGGERGKLYDEAFLSLRNWCVEVVRHNISFAEYCGVDDLHLDWILDEFDSSFNELAAASLKFHLELSICDNEPRRELYEDLIARLTEEPPDFTDEEMAILEPEGWKWSDDFEDLPEGGARLRKSPPEKKAVYEAHWKRKAEYDARVKQARHDFVDIMPHLWS</sequence>
<accession>A0A142K930</accession>
<evidence type="ECO:0000313" key="1">
    <source>
        <dbReference type="EMBL" id="AMS02613.1"/>
    </source>
</evidence>
<reference evidence="2" key="1">
    <citation type="submission" date="2016-03" db="EMBL/GenBank/DDBJ databases">
        <authorList>
            <person name="Ploux O."/>
        </authorList>
    </citation>
    <scope>NUCLEOTIDE SEQUENCE [LARGE SCALE GENOMIC DNA]</scope>
</reference>
<keyword evidence="2" id="KW-1185">Reference proteome</keyword>